<keyword evidence="2" id="KW-1185">Reference proteome</keyword>
<dbReference type="Proteomes" id="UP000811282">
    <property type="component" value="Unassembled WGS sequence"/>
</dbReference>
<name>A0ABS5YD90_9GAMM</name>
<accession>A0ABS5YD90</accession>
<evidence type="ECO:0000313" key="2">
    <source>
        <dbReference type="Proteomes" id="UP000811282"/>
    </source>
</evidence>
<gene>
    <name evidence="1" type="ORF">JZM24_14235</name>
</gene>
<organism evidence="1 2">
    <name type="scientific">Candidatus Sodalis endolongispinus</name>
    <dbReference type="NCBI Taxonomy" id="2812662"/>
    <lineage>
        <taxon>Bacteria</taxon>
        <taxon>Pseudomonadati</taxon>
        <taxon>Pseudomonadota</taxon>
        <taxon>Gammaproteobacteria</taxon>
        <taxon>Enterobacterales</taxon>
        <taxon>Bruguierivoracaceae</taxon>
        <taxon>Sodalis</taxon>
    </lineage>
</organism>
<sequence length="317" mass="35627">MRIARTVTKTDKERYASAFLYHYKHYKQQRTKAAPETAPAAWSSGSVAAASSAFPTQAARALSAGGDNHIAAIDRFLAQIRGKSINQHVIARGKEIGRGCYGSAYKIGAFVVKIPRNKDKVWINFSAQPNAHPIRTQYYLNRANDEPDFARAAVMTNKHGDCVDVLVTRFIAGSTLEDLFDEEDGDALRTKALQQLNARGLFMHDAHVKGNILVDEGGQIYFVDADQMVIAYHQRLTRAPSFATEELEEVLEVYYQAMAKRALKRGKRNDDYLRRLSVLRATHRTGHHGRRVRPLMPLSAIIPRAECGWCWWCPPCP</sequence>
<dbReference type="RefSeq" id="WP_215670481.1">
    <property type="nucleotide sequence ID" value="NZ_JAFJYC010000002.1"/>
</dbReference>
<dbReference type="EMBL" id="JAFJYC010000002">
    <property type="protein sequence ID" value="MBT9433000.1"/>
    <property type="molecule type" value="Genomic_DNA"/>
</dbReference>
<proteinExistence type="predicted"/>
<comment type="caution">
    <text evidence="1">The sequence shown here is derived from an EMBL/GenBank/DDBJ whole genome shotgun (WGS) entry which is preliminary data.</text>
</comment>
<dbReference type="SUPFAM" id="SSF56112">
    <property type="entry name" value="Protein kinase-like (PK-like)"/>
    <property type="match status" value="1"/>
</dbReference>
<evidence type="ECO:0000313" key="1">
    <source>
        <dbReference type="EMBL" id="MBT9433000.1"/>
    </source>
</evidence>
<reference evidence="1 2" key="1">
    <citation type="journal article" date="2021" name="Genome Biol. Evol.">
        <title>The evolution of interdependence in a four-way mealybug symbiosis.</title>
        <authorList>
            <person name="Garber A.I."/>
            <person name="Kupper M."/>
            <person name="Laetsch D.R."/>
            <person name="Weldon S.R."/>
            <person name="Ladinsky M.S."/>
            <person name="Bjorkman P.J."/>
            <person name="McCutcheon J.P."/>
        </authorList>
    </citation>
    <scope>NUCLEOTIDE SEQUENCE [LARGE SCALE GENOMIC DNA]</scope>
    <source>
        <strain evidence="1">SOD</strain>
    </source>
</reference>
<dbReference type="InterPro" id="IPR011009">
    <property type="entry name" value="Kinase-like_dom_sf"/>
</dbReference>
<protein>
    <submittedName>
        <fullName evidence="1">Uncharacterized protein</fullName>
    </submittedName>
</protein>